<feature type="region of interest" description="Disordered" evidence="1">
    <location>
        <begin position="346"/>
        <end position="417"/>
    </location>
</feature>
<reference evidence="2" key="1">
    <citation type="journal article" date="2015" name="PLoS ONE">
        <title>Comprehensive Evaluation of Toxoplasma gondii VEG and Neospora caninum LIV Genomes with Tachyzoite Stage Transcriptome and Proteome Defines Novel Transcript Features.</title>
        <authorList>
            <person name="Ramaprasad A."/>
            <person name="Mourier T."/>
            <person name="Naeem R."/>
            <person name="Malas T.B."/>
            <person name="Moussa E."/>
            <person name="Panigrahi A."/>
            <person name="Vermont S.J."/>
            <person name="Otto T.D."/>
            <person name="Wastling J."/>
            <person name="Pain A."/>
        </authorList>
    </citation>
    <scope>NUCLEOTIDE SEQUENCE</scope>
    <source>
        <strain evidence="2">Liverpool</strain>
    </source>
</reference>
<dbReference type="GO" id="GO:0006368">
    <property type="term" value="P:transcription elongation by RNA polymerase II"/>
    <property type="evidence" value="ECO:0007669"/>
    <property type="project" value="InterPro"/>
</dbReference>
<gene>
    <name evidence="2" type="ORF">BN1204_059540</name>
</gene>
<dbReference type="Pfam" id="PF04004">
    <property type="entry name" value="Leo1"/>
    <property type="match status" value="1"/>
</dbReference>
<feature type="region of interest" description="Disordered" evidence="1">
    <location>
        <begin position="208"/>
        <end position="229"/>
    </location>
</feature>
<dbReference type="PANTHER" id="PTHR23146:SF0">
    <property type="entry name" value="RNA POLYMERASE-ASSOCIATED PROTEIN LEO1"/>
    <property type="match status" value="1"/>
</dbReference>
<dbReference type="InterPro" id="IPR007149">
    <property type="entry name" value="Leo1"/>
</dbReference>
<dbReference type="GO" id="GO:0032968">
    <property type="term" value="P:positive regulation of transcription elongation by RNA polymerase II"/>
    <property type="evidence" value="ECO:0007669"/>
    <property type="project" value="TreeGrafter"/>
</dbReference>
<feature type="compositionally biased region" description="Low complexity" evidence="1">
    <location>
        <begin position="50"/>
        <end position="62"/>
    </location>
</feature>
<accession>A0A0F7UJX1</accession>
<feature type="compositionally biased region" description="Low complexity" evidence="1">
    <location>
        <begin position="209"/>
        <end position="223"/>
    </location>
</feature>
<feature type="compositionally biased region" description="Acidic residues" evidence="1">
    <location>
        <begin position="384"/>
        <end position="401"/>
    </location>
</feature>
<dbReference type="GO" id="GO:1990269">
    <property type="term" value="F:RNA polymerase II C-terminal domain phosphoserine binding"/>
    <property type="evidence" value="ECO:0007669"/>
    <property type="project" value="TreeGrafter"/>
</dbReference>
<feature type="compositionally biased region" description="Basic and acidic residues" evidence="1">
    <location>
        <begin position="24"/>
        <end position="49"/>
    </location>
</feature>
<feature type="region of interest" description="Disordered" evidence="1">
    <location>
        <begin position="1"/>
        <end position="185"/>
    </location>
</feature>
<dbReference type="AlphaFoldDB" id="A0A0F7UJX1"/>
<feature type="compositionally biased region" description="Acidic residues" evidence="1">
    <location>
        <begin position="81"/>
        <end position="92"/>
    </location>
</feature>
<feature type="compositionally biased region" description="Basic and acidic residues" evidence="1">
    <location>
        <begin position="346"/>
        <end position="383"/>
    </location>
</feature>
<dbReference type="EMBL" id="LN714486">
    <property type="protein sequence ID" value="CEL70268.1"/>
    <property type="molecule type" value="Genomic_DNA"/>
</dbReference>
<dbReference type="GO" id="GO:0016593">
    <property type="term" value="C:Cdc73/Paf1 complex"/>
    <property type="evidence" value="ECO:0007669"/>
    <property type="project" value="InterPro"/>
</dbReference>
<dbReference type="PANTHER" id="PTHR23146">
    <property type="entry name" value="LEO1 PROTEIN"/>
    <property type="match status" value="1"/>
</dbReference>
<protein>
    <submittedName>
        <fullName evidence="2">RNA polymerase-associated protein LEO1</fullName>
    </submittedName>
</protein>
<name>A0A0F7UJX1_NEOCL</name>
<feature type="compositionally biased region" description="Basic and acidic residues" evidence="1">
    <location>
        <begin position="116"/>
        <end position="153"/>
    </location>
</feature>
<proteinExistence type="predicted"/>
<feature type="compositionally biased region" description="Acidic residues" evidence="1">
    <location>
        <begin position="100"/>
        <end position="109"/>
    </location>
</feature>
<evidence type="ECO:0000256" key="1">
    <source>
        <dbReference type="SAM" id="MobiDB-lite"/>
    </source>
</evidence>
<feature type="compositionally biased region" description="Acidic residues" evidence="1">
    <location>
        <begin position="154"/>
        <end position="164"/>
    </location>
</feature>
<sequence>MEAGEGISVEVEDRRVSPVAGDHAPSEERGAEETKTMFGEREGEWEGERAAGSAFFESAAEGTVEPVAHQSLATEERKEEPEQEIEDDQDLFGEGKDEDLFGEEDDELEQGPRQLQEAHGEVEPDGDIHRGEAGNEEMHSREERSHFRDGTREGDEDGRDELGDEDGRYEADDEVQEVELPFQEFPPSTQDAKVVVLRLPPTVSVKVHGAPSATRSRAARPGGISADDKFTIEWGHSGTRKKDGEESTADEKEILSNCKLVEWDDGSYSLFIGPQMFDVQVKHDPTLFFENSNETIKTLHCRAESRFQVRLGELLNFREFFSQRNMRYGKKRRAALTTQEQIERAEQMTRKTVERRHEAARTRRRQAESARGAERGLTRHFLEADSEEEEEPEEKEADEDGSLAKIKEQYKRQKRYK</sequence>
<organism evidence="2">
    <name type="scientific">Neospora caninum (strain Liverpool)</name>
    <dbReference type="NCBI Taxonomy" id="572307"/>
    <lineage>
        <taxon>Eukaryota</taxon>
        <taxon>Sar</taxon>
        <taxon>Alveolata</taxon>
        <taxon>Apicomplexa</taxon>
        <taxon>Conoidasida</taxon>
        <taxon>Coccidia</taxon>
        <taxon>Eucoccidiorida</taxon>
        <taxon>Eimeriorina</taxon>
        <taxon>Sarcocystidae</taxon>
        <taxon>Neospora</taxon>
    </lineage>
</organism>
<evidence type="ECO:0000313" key="2">
    <source>
        <dbReference type="EMBL" id="CEL70268.1"/>
    </source>
</evidence>